<sequence>MFFSKPWKTNKIELERLYKKRQDLEQINEGKVLPGSELDKVYKEIDLLIEGEYAESVFAYYVKKRPALIRIKTGEIVTWDDAFGNSFEKVSKSLRHSLVGLVEGGGRYKIK</sequence>
<evidence type="ECO:0000313" key="1">
    <source>
        <dbReference type="EMBL" id="MDI9243201.1"/>
    </source>
</evidence>
<keyword evidence="2" id="KW-1185">Reference proteome</keyword>
<evidence type="ECO:0000313" key="2">
    <source>
        <dbReference type="Proteomes" id="UP001300383"/>
    </source>
</evidence>
<dbReference type="AlphaFoldDB" id="A0AAP4BDX0"/>
<accession>A0AAP4BDX0</accession>
<dbReference type="RefSeq" id="WP_283231629.1">
    <property type="nucleotide sequence ID" value="NZ_JASGBQ010000027.1"/>
</dbReference>
<dbReference type="Proteomes" id="UP001300383">
    <property type="component" value="Unassembled WGS sequence"/>
</dbReference>
<proteinExistence type="predicted"/>
<protein>
    <submittedName>
        <fullName evidence="1">Uncharacterized protein</fullName>
    </submittedName>
</protein>
<name>A0AAP4BDX0_9FIRM</name>
<comment type="caution">
    <text evidence="1">The sequence shown here is derived from an EMBL/GenBank/DDBJ whole genome shotgun (WGS) entry which is preliminary data.</text>
</comment>
<reference evidence="1 2" key="1">
    <citation type="submission" date="2023-05" db="EMBL/GenBank/DDBJ databases">
        <title>[ruminococcus] sp. nov., isolated from a pig farm feces dump.</title>
        <authorList>
            <person name="Chang Y.-H."/>
        </authorList>
    </citation>
    <scope>NUCLEOTIDE SEQUENCE [LARGE SCALE GENOMIC DNA]</scope>
    <source>
        <strain evidence="1 2">YH-rum2234</strain>
    </source>
</reference>
<organism evidence="1 2">
    <name type="scientific">Fusibacillus kribbianus</name>
    <dbReference type="NCBI Taxonomy" id="3044208"/>
    <lineage>
        <taxon>Bacteria</taxon>
        <taxon>Bacillati</taxon>
        <taxon>Bacillota</taxon>
        <taxon>Clostridia</taxon>
        <taxon>Lachnospirales</taxon>
        <taxon>Lachnospiraceae</taxon>
        <taxon>Fusibacillus</taxon>
    </lineage>
</organism>
<dbReference type="EMBL" id="JASGBQ010000027">
    <property type="protein sequence ID" value="MDI9243201.1"/>
    <property type="molecule type" value="Genomic_DNA"/>
</dbReference>
<gene>
    <name evidence="1" type="ORF">QJ036_12160</name>
</gene>